<proteinExistence type="predicted"/>
<dbReference type="EMBL" id="UHIP01000002">
    <property type="protein sequence ID" value="SUQ27070.1"/>
    <property type="molecule type" value="Genomic_DNA"/>
</dbReference>
<dbReference type="PANTHER" id="PTHR39158:SF1">
    <property type="entry name" value="DNAJ HOMOLOG SUBFAMILY C MEMBER 28"/>
    <property type="match status" value="1"/>
</dbReference>
<accession>A0AAX2LV20</accession>
<evidence type="ECO:0000313" key="3">
    <source>
        <dbReference type="EMBL" id="SUQ27070.1"/>
    </source>
</evidence>
<evidence type="ECO:0000313" key="2">
    <source>
        <dbReference type="EMBL" id="AMF92241.1"/>
    </source>
</evidence>
<reference evidence="4" key="1">
    <citation type="submission" date="2015-12" db="EMBL/GenBank/DDBJ databases">
        <title>FDA dAtabase for Regulatory Grade micrObial Sequences (FDA-ARGOS): Supporting development and validation of Infectious Disease Dx tests.</title>
        <authorList>
            <person name="Hoffmann M."/>
            <person name="Allard M."/>
            <person name="Evans P."/>
            <person name="Brown E."/>
            <person name="Tallon L.J."/>
            <person name="Sadzewicz L."/>
            <person name="Sengamalay N."/>
            <person name="Ott S."/>
            <person name="Godinez A."/>
            <person name="Nagaraj S."/>
            <person name="Vyas G."/>
            <person name="Aluvathingal J."/>
            <person name="Nadendla S."/>
            <person name="Geyer C."/>
            <person name="Sichtig H."/>
        </authorList>
    </citation>
    <scope>NUCLEOTIDE SEQUENCE [LARGE SCALE GENOMIC DNA]</scope>
    <source>
        <strain evidence="4">ATCC 33809</strain>
    </source>
</reference>
<dbReference type="PANTHER" id="PTHR39158">
    <property type="entry name" value="OS08G0560600 PROTEIN"/>
    <property type="match status" value="1"/>
</dbReference>
<dbReference type="EMBL" id="CP014034">
    <property type="protein sequence ID" value="AMF92241.1"/>
    <property type="molecule type" value="Genomic_DNA"/>
</dbReference>
<dbReference type="InterPro" id="IPR052573">
    <property type="entry name" value="DnaJ_C_subfamily_28"/>
</dbReference>
<organism evidence="3 5">
    <name type="scientific">Vibrio fluvialis</name>
    <dbReference type="NCBI Taxonomy" id="676"/>
    <lineage>
        <taxon>Bacteria</taxon>
        <taxon>Pseudomonadati</taxon>
        <taxon>Pseudomonadota</taxon>
        <taxon>Gammaproteobacteria</taxon>
        <taxon>Vibrionales</taxon>
        <taxon>Vibrionaceae</taxon>
        <taxon>Vibrio</taxon>
    </lineage>
</organism>
<evidence type="ECO:0000313" key="5">
    <source>
        <dbReference type="Proteomes" id="UP000254626"/>
    </source>
</evidence>
<name>A0AAX2LV20_VIBFL</name>
<sequence length="120" mass="13604">MSLLVDRIAEQRIQAALDEGQLSDLTGKGEPLSLDDDSMVPPELRMGYRILKNAGYIPPELAERNQALQLCDLVAQCQSGSDEHVDALSKLRQIELRMRLKGLDTRFLYRYLNNRTSNQT</sequence>
<gene>
    <name evidence="2" type="ORF">AL536_01810</name>
    <name evidence="3" type="ORF">NCTC11327_03938</name>
</gene>
<dbReference type="KEGG" id="vfl:AL536_01810"/>
<reference evidence="3 5" key="3">
    <citation type="submission" date="2018-06" db="EMBL/GenBank/DDBJ databases">
        <authorList>
            <consortium name="Pathogen Informatics"/>
            <person name="Doyle S."/>
        </authorList>
    </citation>
    <scope>NUCLEOTIDE SEQUENCE [LARGE SCALE GENOMIC DNA]</scope>
    <source>
        <strain evidence="3 5">NCTC11327</strain>
    </source>
</reference>
<reference evidence="2" key="2">
    <citation type="submission" date="2018-01" db="EMBL/GenBank/DDBJ databases">
        <title>FDA dAtabase for Regulatory Grade micrObial Sequences (FDA-ARGOS): Supporting development and validation of Infectious Disease Dx tests.</title>
        <authorList>
            <person name="Hoffmann M."/>
            <person name="Allard M."/>
            <person name="Evans P."/>
            <person name="Brown E."/>
            <person name="Tallon L."/>
            <person name="Sadzewicz L."/>
            <person name="Sengamalay N."/>
            <person name="Ott S."/>
            <person name="Godinez A."/>
            <person name="Nagaraj S."/>
            <person name="Vyas G."/>
            <person name="Aluvathingal J."/>
            <person name="Nadendla S."/>
            <person name="Geyer C."/>
            <person name="Sichtig H."/>
        </authorList>
    </citation>
    <scope>NUCLEOTIDE SEQUENCE</scope>
    <source>
        <strain evidence="2">ATCC 33809</strain>
    </source>
</reference>
<keyword evidence="4" id="KW-1185">Reference proteome</keyword>
<dbReference type="RefSeq" id="WP_061055435.1">
    <property type="nucleotide sequence ID" value="NZ_CABLBX010000004.1"/>
</dbReference>
<dbReference type="AlphaFoldDB" id="A0AAX2LV20"/>
<evidence type="ECO:0000313" key="4">
    <source>
        <dbReference type="Proteomes" id="UP000057088"/>
    </source>
</evidence>
<dbReference type="Proteomes" id="UP000254626">
    <property type="component" value="Unassembled WGS sequence"/>
</dbReference>
<evidence type="ECO:0000259" key="1">
    <source>
        <dbReference type="Pfam" id="PF09350"/>
    </source>
</evidence>
<protein>
    <submittedName>
        <fullName evidence="2">DUF1992 domain-containing protein</fullName>
    </submittedName>
    <submittedName>
        <fullName evidence="3">Domain of uncharacterized function (DUF1992)</fullName>
    </submittedName>
</protein>
<dbReference type="GeneID" id="29384231"/>
<dbReference type="Pfam" id="PF09350">
    <property type="entry name" value="DJC28_CD"/>
    <property type="match status" value="1"/>
</dbReference>
<feature type="domain" description="DnaJ homologue subfamily C member 28 conserved" evidence="1">
    <location>
        <begin position="8"/>
        <end position="74"/>
    </location>
</feature>
<dbReference type="InterPro" id="IPR018961">
    <property type="entry name" value="DnaJ_homolog_subfam-C_membr-28"/>
</dbReference>
<dbReference type="Proteomes" id="UP000057088">
    <property type="component" value="Chromosome 1"/>
</dbReference>